<gene>
    <name evidence="2" type="ORF">HNQ93_002736</name>
</gene>
<dbReference type="RefSeq" id="WP_183403696.1">
    <property type="nucleotide sequence ID" value="NZ_JACHGG010000003.1"/>
</dbReference>
<dbReference type="AlphaFoldDB" id="A0A7W9T1T1"/>
<dbReference type="EMBL" id="JACHGG010000003">
    <property type="protein sequence ID" value="MBB6059876.1"/>
    <property type="molecule type" value="Genomic_DNA"/>
</dbReference>
<evidence type="ECO:0000313" key="3">
    <source>
        <dbReference type="Proteomes" id="UP000532746"/>
    </source>
</evidence>
<keyword evidence="1" id="KW-1133">Transmembrane helix</keyword>
<dbReference type="Proteomes" id="UP000532746">
    <property type="component" value="Unassembled WGS sequence"/>
</dbReference>
<sequence>MKFSIQKTIIPIPSRLPVTAESRVERVLTIVLAVVLGIPVLLVVGMISLIFGGFVWLLEKLKKVMGLPEATASSSVINSPPQNLFNNEQFKLSIVDLDLDLEEEVGVDFSDWCYDTLGAYSPGVSRLLTTPEISGLHGQLVGTLCREWPDGIFLQLFEPTIRQPSTGTSWLVYLEFATLRWNKLEEVGGFYLSANYAEHGLFDGQDADGVVIQFRVEGIEDAFLPSLVV</sequence>
<evidence type="ECO:0000313" key="2">
    <source>
        <dbReference type="EMBL" id="MBB6059876.1"/>
    </source>
</evidence>
<organism evidence="2 3">
    <name type="scientific">Hymenobacter luteus</name>
    <dbReference type="NCBI Taxonomy" id="1411122"/>
    <lineage>
        <taxon>Bacteria</taxon>
        <taxon>Pseudomonadati</taxon>
        <taxon>Bacteroidota</taxon>
        <taxon>Cytophagia</taxon>
        <taxon>Cytophagales</taxon>
        <taxon>Hymenobacteraceae</taxon>
        <taxon>Hymenobacter</taxon>
    </lineage>
</organism>
<accession>A0A7W9T1T1</accession>
<protein>
    <submittedName>
        <fullName evidence="2">Uncharacterized protein</fullName>
    </submittedName>
</protein>
<keyword evidence="1" id="KW-0812">Transmembrane</keyword>
<name>A0A7W9T1T1_9BACT</name>
<evidence type="ECO:0000256" key="1">
    <source>
        <dbReference type="SAM" id="Phobius"/>
    </source>
</evidence>
<keyword evidence="1" id="KW-0472">Membrane</keyword>
<reference evidence="2 3" key="1">
    <citation type="submission" date="2020-08" db="EMBL/GenBank/DDBJ databases">
        <title>Genomic Encyclopedia of Type Strains, Phase IV (KMG-IV): sequencing the most valuable type-strain genomes for metagenomic binning, comparative biology and taxonomic classification.</title>
        <authorList>
            <person name="Goeker M."/>
        </authorList>
    </citation>
    <scope>NUCLEOTIDE SEQUENCE [LARGE SCALE GENOMIC DNA]</scope>
    <source>
        <strain evidence="2 3">DSM 26718</strain>
    </source>
</reference>
<proteinExistence type="predicted"/>
<keyword evidence="3" id="KW-1185">Reference proteome</keyword>
<feature type="transmembrane region" description="Helical" evidence="1">
    <location>
        <begin position="27"/>
        <end position="58"/>
    </location>
</feature>
<comment type="caution">
    <text evidence="2">The sequence shown here is derived from an EMBL/GenBank/DDBJ whole genome shotgun (WGS) entry which is preliminary data.</text>
</comment>